<evidence type="ECO:0000256" key="7">
    <source>
        <dbReference type="SAM" id="MobiDB-lite"/>
    </source>
</evidence>
<evidence type="ECO:0000256" key="2">
    <source>
        <dbReference type="ARBA" id="ARBA00023015"/>
    </source>
</evidence>
<dbReference type="GO" id="GO:0045893">
    <property type="term" value="P:positive regulation of DNA-templated transcription"/>
    <property type="evidence" value="ECO:0007669"/>
    <property type="project" value="TreeGrafter"/>
</dbReference>
<dbReference type="EMBL" id="CM007390">
    <property type="protein sequence ID" value="ONK55755.1"/>
    <property type="molecule type" value="Genomic_DNA"/>
</dbReference>
<accession>A0A5P1E2U0</accession>
<evidence type="ECO:0000256" key="4">
    <source>
        <dbReference type="ARBA" id="ARBA00025748"/>
    </source>
</evidence>
<dbReference type="PANTHER" id="PTHR24326">
    <property type="entry name" value="HOMEOBOX-LEUCINE ZIPPER PROTEIN"/>
    <property type="match status" value="1"/>
</dbReference>
<dbReference type="GO" id="GO:0000981">
    <property type="term" value="F:DNA-binding transcription factor activity, RNA polymerase II-specific"/>
    <property type="evidence" value="ECO:0007669"/>
    <property type="project" value="UniProtKB-UniRule"/>
</dbReference>
<dbReference type="SUPFAM" id="SSF46689">
    <property type="entry name" value="Homeodomain-like"/>
    <property type="match status" value="1"/>
</dbReference>
<feature type="domain" description="Homeobox" evidence="8">
    <location>
        <begin position="78"/>
        <end position="117"/>
    </location>
</feature>
<protein>
    <recommendedName>
        <fullName evidence="6">Homeobox-leucine zipper protein</fullName>
    </recommendedName>
    <alternativeName>
        <fullName evidence="6">HD-ZIP protein</fullName>
    </alternativeName>
    <alternativeName>
        <fullName evidence="6">Homeodomain transcription factor</fullName>
    </alternativeName>
</protein>
<dbReference type="InterPro" id="IPR045224">
    <property type="entry name" value="HDZip_class_I_plant"/>
</dbReference>
<dbReference type="GO" id="GO:0005634">
    <property type="term" value="C:nucleus"/>
    <property type="evidence" value="ECO:0007669"/>
    <property type="project" value="UniProtKB-SubCell"/>
</dbReference>
<organism evidence="9 10">
    <name type="scientific">Asparagus officinalis</name>
    <name type="common">Garden asparagus</name>
    <dbReference type="NCBI Taxonomy" id="4686"/>
    <lineage>
        <taxon>Eukaryota</taxon>
        <taxon>Viridiplantae</taxon>
        <taxon>Streptophyta</taxon>
        <taxon>Embryophyta</taxon>
        <taxon>Tracheophyta</taxon>
        <taxon>Spermatophyta</taxon>
        <taxon>Magnoliopsida</taxon>
        <taxon>Liliopsida</taxon>
        <taxon>Asparagales</taxon>
        <taxon>Asparagaceae</taxon>
        <taxon>Asparagoideae</taxon>
        <taxon>Asparagus</taxon>
    </lineage>
</organism>
<dbReference type="Gene3D" id="1.10.10.60">
    <property type="entry name" value="Homeodomain-like"/>
    <property type="match status" value="1"/>
</dbReference>
<evidence type="ECO:0000313" key="9">
    <source>
        <dbReference type="EMBL" id="ONK55755.1"/>
    </source>
</evidence>
<keyword evidence="2 6" id="KW-0805">Transcription regulation</keyword>
<proteinExistence type="inferred from homology"/>
<keyword evidence="3 6" id="KW-0804">Transcription</keyword>
<dbReference type="Proteomes" id="UP000243459">
    <property type="component" value="Chromosome 10"/>
</dbReference>
<name>A0A5P1E2U0_ASPOF</name>
<dbReference type="AlphaFoldDB" id="A0A5P1E2U0"/>
<dbReference type="InterPro" id="IPR001356">
    <property type="entry name" value="HD"/>
</dbReference>
<dbReference type="InterPro" id="IPR009057">
    <property type="entry name" value="Homeodomain-like_sf"/>
</dbReference>
<gene>
    <name evidence="9" type="ORF">A4U43_C10F660</name>
</gene>
<dbReference type="CDD" id="cd00086">
    <property type="entry name" value="homeodomain"/>
    <property type="match status" value="1"/>
</dbReference>
<evidence type="ECO:0000256" key="6">
    <source>
        <dbReference type="RuleBase" id="RU369038"/>
    </source>
</evidence>
<evidence type="ECO:0000256" key="3">
    <source>
        <dbReference type="ARBA" id="ARBA00023163"/>
    </source>
</evidence>
<feature type="region of interest" description="Disordered" evidence="7">
    <location>
        <begin position="50"/>
        <end position="81"/>
    </location>
</feature>
<reference evidence="10" key="1">
    <citation type="journal article" date="2017" name="Nat. Commun.">
        <title>The asparagus genome sheds light on the origin and evolution of a young Y chromosome.</title>
        <authorList>
            <person name="Harkess A."/>
            <person name="Zhou J."/>
            <person name="Xu C."/>
            <person name="Bowers J.E."/>
            <person name="Van der Hulst R."/>
            <person name="Ayyampalayam S."/>
            <person name="Mercati F."/>
            <person name="Riccardi P."/>
            <person name="McKain M.R."/>
            <person name="Kakrana A."/>
            <person name="Tang H."/>
            <person name="Ray J."/>
            <person name="Groenendijk J."/>
            <person name="Arikit S."/>
            <person name="Mathioni S.M."/>
            <person name="Nakano M."/>
            <person name="Shan H."/>
            <person name="Telgmann-Rauber A."/>
            <person name="Kanno A."/>
            <person name="Yue Z."/>
            <person name="Chen H."/>
            <person name="Li W."/>
            <person name="Chen Y."/>
            <person name="Xu X."/>
            <person name="Zhang Y."/>
            <person name="Luo S."/>
            <person name="Chen H."/>
            <person name="Gao J."/>
            <person name="Mao Z."/>
            <person name="Pires J.C."/>
            <person name="Luo M."/>
            <person name="Kudrna D."/>
            <person name="Wing R.A."/>
            <person name="Meyers B.C."/>
            <person name="Yi K."/>
            <person name="Kong H."/>
            <person name="Lavrijsen P."/>
            <person name="Sunseri F."/>
            <person name="Falavigna A."/>
            <person name="Ye Y."/>
            <person name="Leebens-Mack J.H."/>
            <person name="Chen G."/>
        </authorList>
    </citation>
    <scope>NUCLEOTIDE SEQUENCE [LARGE SCALE GENOMIC DNA]</scope>
    <source>
        <strain evidence="10">cv. DH0086</strain>
    </source>
</reference>
<dbReference type="GO" id="GO:0043565">
    <property type="term" value="F:sequence-specific DNA binding"/>
    <property type="evidence" value="ECO:0007669"/>
    <property type="project" value="TreeGrafter"/>
</dbReference>
<keyword evidence="5" id="KW-0371">Homeobox</keyword>
<feature type="compositionally biased region" description="Basic and acidic residues" evidence="7">
    <location>
        <begin position="70"/>
        <end position="79"/>
    </location>
</feature>
<dbReference type="Pfam" id="PF00046">
    <property type="entry name" value="Homeodomain"/>
    <property type="match status" value="1"/>
</dbReference>
<dbReference type="Gramene" id="ONK55755">
    <property type="protein sequence ID" value="ONK55755"/>
    <property type="gene ID" value="A4U43_C10F660"/>
</dbReference>
<evidence type="ECO:0000259" key="8">
    <source>
        <dbReference type="Pfam" id="PF00046"/>
    </source>
</evidence>
<comment type="function">
    <text evidence="6">Transcription factor.</text>
</comment>
<evidence type="ECO:0000256" key="5">
    <source>
        <dbReference type="RuleBase" id="RU000682"/>
    </source>
</evidence>
<comment type="similarity">
    <text evidence="4 6">Belongs to the HD-ZIP homeobox family. Class I subfamily.</text>
</comment>
<evidence type="ECO:0000256" key="1">
    <source>
        <dbReference type="ARBA" id="ARBA00004123"/>
    </source>
</evidence>
<sequence length="140" mass="16214">MRKSSLNWASEESKCGPRGFGLLGDLIGPRGVGNIIVSMLNFEEICHSTSNQPFYHPREPEETFDDDNDESLHQPENKRRLTSTQVQFLEKSFKIKNKLEPERKIQLVKDLGLQPRQEGYDNLLKEKEKLKTEIVTWNAK</sequence>
<evidence type="ECO:0000313" key="10">
    <source>
        <dbReference type="Proteomes" id="UP000243459"/>
    </source>
</evidence>
<keyword evidence="5" id="KW-0238">DNA-binding</keyword>
<dbReference type="PANTHER" id="PTHR24326:SF606">
    <property type="entry name" value="HOMEOBOX-LEUCINE ZIPPER PROTEIN ATHB-54"/>
    <property type="match status" value="1"/>
</dbReference>
<keyword evidence="5" id="KW-0539">Nucleus</keyword>
<comment type="subcellular location">
    <subcellularLocation>
        <location evidence="1 5">Nucleus</location>
    </subcellularLocation>
</comment>
<keyword evidence="10" id="KW-1185">Reference proteome</keyword>